<dbReference type="EMBL" id="JARBDR010000214">
    <property type="protein sequence ID" value="KAJ8319113.1"/>
    <property type="molecule type" value="Genomic_DNA"/>
</dbReference>
<dbReference type="Pfam" id="PF16043">
    <property type="entry name" value="DUF4795"/>
    <property type="match status" value="1"/>
</dbReference>
<feature type="coiled-coil region" evidence="1">
    <location>
        <begin position="295"/>
        <end position="386"/>
    </location>
</feature>
<feature type="region of interest" description="Disordered" evidence="2">
    <location>
        <begin position="629"/>
        <end position="708"/>
    </location>
</feature>
<feature type="region of interest" description="Disordered" evidence="2">
    <location>
        <begin position="65"/>
        <end position="93"/>
    </location>
</feature>
<feature type="domain" description="DUF4795" evidence="3">
    <location>
        <begin position="352"/>
        <end position="560"/>
    </location>
</feature>
<protein>
    <recommendedName>
        <fullName evidence="3">DUF4795 domain-containing protein</fullName>
    </recommendedName>
</protein>
<evidence type="ECO:0000256" key="1">
    <source>
        <dbReference type="SAM" id="Coils"/>
    </source>
</evidence>
<evidence type="ECO:0000256" key="2">
    <source>
        <dbReference type="SAM" id="MobiDB-lite"/>
    </source>
</evidence>
<reference evidence="4 5" key="1">
    <citation type="submission" date="2022-12" db="EMBL/GenBank/DDBJ databases">
        <title>Chromosome-level genome of Tegillarca granosa.</title>
        <authorList>
            <person name="Kim J."/>
        </authorList>
    </citation>
    <scope>NUCLEOTIDE SEQUENCE [LARGE SCALE GENOMIC DNA]</scope>
    <source>
        <strain evidence="4">Teg-2019</strain>
        <tissue evidence="4">Adductor muscle</tissue>
    </source>
</reference>
<evidence type="ECO:0000313" key="5">
    <source>
        <dbReference type="Proteomes" id="UP001217089"/>
    </source>
</evidence>
<organism evidence="4 5">
    <name type="scientific">Tegillarca granosa</name>
    <name type="common">Malaysian cockle</name>
    <name type="synonym">Anadara granosa</name>
    <dbReference type="NCBI Taxonomy" id="220873"/>
    <lineage>
        <taxon>Eukaryota</taxon>
        <taxon>Metazoa</taxon>
        <taxon>Spiralia</taxon>
        <taxon>Lophotrochozoa</taxon>
        <taxon>Mollusca</taxon>
        <taxon>Bivalvia</taxon>
        <taxon>Autobranchia</taxon>
        <taxon>Pteriomorphia</taxon>
        <taxon>Arcoida</taxon>
        <taxon>Arcoidea</taxon>
        <taxon>Arcidae</taxon>
        <taxon>Tegillarca</taxon>
    </lineage>
</organism>
<sequence>MPTKVALSQMVDLALGTPEVGAVNFNVLHTLLHAMLKRLNILDTTAEINEFDRDFLASSKQRSISGLSDLDSGKGDDSEDGMSERSVPPVKPRTPYHHLEIKVAKLTEQMDQLNSLPSNMDLFERSTKSEGDQQRPVSDMWQYMQLKKRVDNNEEGIGKLMSLVEDMMKQMQDLKNSNKDLMNKVKNLNLDDLMNRLKSLEEKMNEMNDRFSQLPTPEEFSQFVTWPGLEDALRGIRTDFEGLTQPQERVVIEMSSQTEPRYKYYWQSRPASSRPSTRMSSPGPSAELLDILERLGKLTDDHESLKARVDALEEELKNKLDKSALDNLNISGDFLDQLAQLKEDLKELQDAREKDSDALSRAQQAILQLQAEVEKLHNTTKDIIEENNNRNKQIDDLFQYCDKLQEIKADKEYVQMEVDVKADKRSLDNKVNHTLFDSTTNEINNMIKEILDKLSGYEDNMKTSYKQLNDDLDGKLDRLELDPLKEWLESKLKALNDKLKRHQLQSVEWTEDDAAGIRKQLIQRFHCISCDRPVDLVPTGPVPSLPTNTGLPPTRSPRPYTTFELDQIRQHAKSHLFREDDGAVYPIYKEEVDVQGADGHIYKGRMGNKLEAKLPGIVTQQQEITMVASQQQKTRTQRPVSARVPQSPRPTSARVTSRPQSARQGGSGQGTPGPESSHTTPVPPESPPPEVAVQDHAVQIEVPTTGEN</sequence>
<feature type="coiled-coil region" evidence="1">
    <location>
        <begin position="164"/>
        <end position="210"/>
    </location>
</feature>
<dbReference type="PANTHER" id="PTHR47080:SF2">
    <property type="entry name" value="GLUTAMINE-RICH PROTEIN 2"/>
    <property type="match status" value="1"/>
</dbReference>
<evidence type="ECO:0000259" key="3">
    <source>
        <dbReference type="Pfam" id="PF16043"/>
    </source>
</evidence>
<name>A0ABQ9FPA8_TEGGR</name>
<accession>A0ABQ9FPA8</accession>
<feature type="compositionally biased region" description="Pro residues" evidence="2">
    <location>
        <begin position="681"/>
        <end position="690"/>
    </location>
</feature>
<feature type="compositionally biased region" description="Polar residues" evidence="2">
    <location>
        <begin position="629"/>
        <end position="639"/>
    </location>
</feature>
<dbReference type="Proteomes" id="UP001217089">
    <property type="component" value="Unassembled WGS sequence"/>
</dbReference>
<keyword evidence="1" id="KW-0175">Coiled coil</keyword>
<feature type="compositionally biased region" description="Polar residues" evidence="2">
    <location>
        <begin position="649"/>
        <end position="664"/>
    </location>
</feature>
<dbReference type="InterPro" id="IPR032013">
    <property type="entry name" value="DUF4795"/>
</dbReference>
<evidence type="ECO:0000313" key="4">
    <source>
        <dbReference type="EMBL" id="KAJ8319113.1"/>
    </source>
</evidence>
<comment type="caution">
    <text evidence="4">The sequence shown here is derived from an EMBL/GenBank/DDBJ whole genome shotgun (WGS) entry which is preliminary data.</text>
</comment>
<feature type="coiled-coil region" evidence="1">
    <location>
        <begin position="462"/>
        <end position="512"/>
    </location>
</feature>
<dbReference type="PANTHER" id="PTHR47080">
    <property type="entry name" value="CHROMOSOME 16 OPEN READING FRAME 96"/>
    <property type="match status" value="1"/>
</dbReference>
<gene>
    <name evidence="4" type="ORF">KUTeg_004204</name>
</gene>
<keyword evidence="5" id="KW-1185">Reference proteome</keyword>
<proteinExistence type="predicted"/>